<accession>A0A1Q3DXQ5</accession>
<proteinExistence type="predicted"/>
<feature type="region of interest" description="Disordered" evidence="2">
    <location>
        <begin position="713"/>
        <end position="732"/>
    </location>
</feature>
<dbReference type="Proteomes" id="UP000188533">
    <property type="component" value="Unassembled WGS sequence"/>
</dbReference>
<evidence type="ECO:0000256" key="2">
    <source>
        <dbReference type="SAM" id="MobiDB-lite"/>
    </source>
</evidence>
<evidence type="ECO:0000313" key="4">
    <source>
        <dbReference type="Proteomes" id="UP000188533"/>
    </source>
</evidence>
<feature type="coiled-coil region" evidence="1">
    <location>
        <begin position="678"/>
        <end position="705"/>
    </location>
</feature>
<dbReference type="EMBL" id="BDGU01000019">
    <property type="protein sequence ID" value="GAV99784.1"/>
    <property type="molecule type" value="Genomic_DNA"/>
</dbReference>
<feature type="compositionally biased region" description="Basic and acidic residues" evidence="2">
    <location>
        <begin position="63"/>
        <end position="82"/>
    </location>
</feature>
<gene>
    <name evidence="3" type="ORF">LENED_001267</name>
</gene>
<evidence type="ECO:0000313" key="3">
    <source>
        <dbReference type="EMBL" id="GAV99784.1"/>
    </source>
</evidence>
<feature type="compositionally biased region" description="Polar residues" evidence="2">
    <location>
        <begin position="256"/>
        <end position="265"/>
    </location>
</feature>
<dbReference type="STRING" id="5353.A0A1Q3DXQ5"/>
<feature type="region of interest" description="Disordered" evidence="2">
    <location>
        <begin position="420"/>
        <end position="456"/>
    </location>
</feature>
<protein>
    <submittedName>
        <fullName evidence="3">Oligopeptide transporter</fullName>
    </submittedName>
</protein>
<keyword evidence="4" id="KW-1185">Reference proteome</keyword>
<sequence length="880" mass="95978">MMQGYPGSGSPTSPILISDDDEQMVTVSGKLTKGEFSAHSPKFNATFSQYSGHGRVSRTGHQVVERRDFTGRNRQVDEEGRSLKTRKRKREQYDLPHNIAGPSHMHSLPPPPLPVTKSKRARQQERITRWQRDEVARRQIFDDAAFDAESSSFNSDSFSPPHPPDIYLPPAHMSGHPHVKTPSLSSSEWVNSMVKAADPPETQKLIPIPWDIFVPPTPWTSQPLPDLDQPPSRPLQSVPIPPVNLPAKPVHAAMPTPSTNINASAESPKKPPPTNTIGMPYARDPDGKRGGFKLSSTTVFESKSHLTFPHKADPSRSLIMDQLPKLSRTPQWLKSWAIDACGTEPVFIAIDSSSAKALLEFSSVNQAEKAWSSPKLGKGLNSLGPIELKGKARVDLIRVWWYRSSSPELVFTRKELEEGEIEDDESMVDGRKESKKEKRARLAKQAKDEKKKDSVVQSRGLEIKTLSSNSSSMDSPVIHIPASNTRSLPLPPSPASALPPRPFASTIYVPSAAPPVPLLMSPPTSLSAHKEFTIKPTIRLKNVTPTGDAVRGSQPAHRFTKHADNAVDIDIPFPAVDHTDDIDMELSSPVVQPSPIPRDPQVVKPENHPNDHHATFMKPIVITSNTEDIKTESTHPLSARKISASNLTHLDYTSSESSTVLSDSNTIQTSSVRSSVVKRSLLARQKELEERIARSKQEIERNLSLAASISASSPSISVKPPLPSPNSDAPSLPNKQAIEVQLRRLVLASQRKKKISDSGSILPLSPSSDTTIDNDEHLLTNSDLVVVSEAASSDSNSGTRISSTAAGAVFDDLAVSFIQESIQTIKPTPALPAVAAKPQSNSSSVGLAARHKNQTRKGQHYGSDTRAQSVPKAGLIAYNF</sequence>
<reference evidence="3 4" key="2">
    <citation type="submission" date="2017-02" db="EMBL/GenBank/DDBJ databases">
        <title>A genome survey and senescence transcriptome analysis in Lentinula edodes.</title>
        <authorList>
            <person name="Sakamoto Y."/>
            <person name="Nakade K."/>
            <person name="Sato S."/>
            <person name="Yoshida Y."/>
            <person name="Miyazaki K."/>
            <person name="Natsume S."/>
            <person name="Konno N."/>
        </authorList>
    </citation>
    <scope>NUCLEOTIDE SEQUENCE [LARGE SCALE GENOMIC DNA]</scope>
    <source>
        <strain evidence="3 4">NBRC 111202</strain>
    </source>
</reference>
<feature type="region of interest" description="Disordered" evidence="2">
    <location>
        <begin position="252"/>
        <end position="290"/>
    </location>
</feature>
<feature type="region of interest" description="Disordered" evidence="2">
    <location>
        <begin position="47"/>
        <end position="117"/>
    </location>
</feature>
<comment type="caution">
    <text evidence="3">The sequence shown here is derived from an EMBL/GenBank/DDBJ whole genome shotgun (WGS) entry which is preliminary data.</text>
</comment>
<dbReference type="AlphaFoldDB" id="A0A1Q3DXQ5"/>
<feature type="compositionally biased region" description="Basic and acidic residues" evidence="2">
    <location>
        <begin position="445"/>
        <end position="454"/>
    </location>
</feature>
<keyword evidence="1" id="KW-0175">Coiled coil</keyword>
<organism evidence="3 4">
    <name type="scientific">Lentinula edodes</name>
    <name type="common">Shiitake mushroom</name>
    <name type="synonym">Lentinus edodes</name>
    <dbReference type="NCBI Taxonomy" id="5353"/>
    <lineage>
        <taxon>Eukaryota</taxon>
        <taxon>Fungi</taxon>
        <taxon>Dikarya</taxon>
        <taxon>Basidiomycota</taxon>
        <taxon>Agaricomycotina</taxon>
        <taxon>Agaricomycetes</taxon>
        <taxon>Agaricomycetidae</taxon>
        <taxon>Agaricales</taxon>
        <taxon>Marasmiineae</taxon>
        <taxon>Omphalotaceae</taxon>
        <taxon>Lentinula</taxon>
    </lineage>
</organism>
<reference evidence="3 4" key="1">
    <citation type="submission" date="2016-08" db="EMBL/GenBank/DDBJ databases">
        <authorList>
            <consortium name="Lentinula edodes genome sequencing consortium"/>
            <person name="Sakamoto Y."/>
            <person name="Nakade K."/>
            <person name="Sato S."/>
            <person name="Yoshida Y."/>
            <person name="Miyazaki K."/>
            <person name="Natsume S."/>
            <person name="Konno N."/>
        </authorList>
    </citation>
    <scope>NUCLEOTIDE SEQUENCE [LARGE SCALE GENOMIC DNA]</scope>
    <source>
        <strain evidence="3 4">NBRC 111202</strain>
    </source>
</reference>
<name>A0A1Q3DXQ5_LENED</name>
<feature type="region of interest" description="Disordered" evidence="2">
    <location>
        <begin position="1"/>
        <end position="20"/>
    </location>
</feature>
<evidence type="ECO:0000256" key="1">
    <source>
        <dbReference type="SAM" id="Coils"/>
    </source>
</evidence>